<comment type="caution">
    <text evidence="2">The sequence shown here is derived from an EMBL/GenBank/DDBJ whole genome shotgun (WGS) entry which is preliminary data.</text>
</comment>
<name>A0AA38GEI4_TAXCH</name>
<evidence type="ECO:0000313" key="2">
    <source>
        <dbReference type="EMBL" id="KAH9319933.1"/>
    </source>
</evidence>
<dbReference type="AlphaFoldDB" id="A0AA38GEI4"/>
<organism evidence="2 3">
    <name type="scientific">Taxus chinensis</name>
    <name type="common">Chinese yew</name>
    <name type="synonym">Taxus wallichiana var. chinensis</name>
    <dbReference type="NCBI Taxonomy" id="29808"/>
    <lineage>
        <taxon>Eukaryota</taxon>
        <taxon>Viridiplantae</taxon>
        <taxon>Streptophyta</taxon>
        <taxon>Embryophyta</taxon>
        <taxon>Tracheophyta</taxon>
        <taxon>Spermatophyta</taxon>
        <taxon>Pinopsida</taxon>
        <taxon>Pinidae</taxon>
        <taxon>Conifers II</taxon>
        <taxon>Cupressales</taxon>
        <taxon>Taxaceae</taxon>
        <taxon>Taxus</taxon>
    </lineage>
</organism>
<dbReference type="EMBL" id="JAHRHJ020000004">
    <property type="protein sequence ID" value="KAH9319933.1"/>
    <property type="molecule type" value="Genomic_DNA"/>
</dbReference>
<accession>A0AA38GEI4</accession>
<reference evidence="2 3" key="1">
    <citation type="journal article" date="2021" name="Nat. Plants">
        <title>The Taxus genome provides insights into paclitaxel biosynthesis.</title>
        <authorList>
            <person name="Xiong X."/>
            <person name="Gou J."/>
            <person name="Liao Q."/>
            <person name="Li Y."/>
            <person name="Zhou Q."/>
            <person name="Bi G."/>
            <person name="Li C."/>
            <person name="Du R."/>
            <person name="Wang X."/>
            <person name="Sun T."/>
            <person name="Guo L."/>
            <person name="Liang H."/>
            <person name="Lu P."/>
            <person name="Wu Y."/>
            <person name="Zhang Z."/>
            <person name="Ro D.K."/>
            <person name="Shang Y."/>
            <person name="Huang S."/>
            <person name="Yan J."/>
        </authorList>
    </citation>
    <scope>NUCLEOTIDE SEQUENCE [LARGE SCALE GENOMIC DNA]</scope>
    <source>
        <strain evidence="2">Ta-2019</strain>
    </source>
</reference>
<gene>
    <name evidence="2" type="ORF">KI387_021702</name>
</gene>
<protein>
    <submittedName>
        <fullName evidence="2">Uncharacterized protein</fullName>
    </submittedName>
</protein>
<keyword evidence="3" id="KW-1185">Reference proteome</keyword>
<dbReference type="Proteomes" id="UP000824469">
    <property type="component" value="Unassembled WGS sequence"/>
</dbReference>
<feature type="non-terminal residue" evidence="2">
    <location>
        <position position="1"/>
    </location>
</feature>
<evidence type="ECO:0000313" key="3">
    <source>
        <dbReference type="Proteomes" id="UP000824469"/>
    </source>
</evidence>
<feature type="region of interest" description="Disordered" evidence="1">
    <location>
        <begin position="1"/>
        <end position="22"/>
    </location>
</feature>
<sequence>GTSYDAPCNNEPRENMERMNPNQMMDDEMGILEPGIEDMMHEIFTHQESNLKSLAST</sequence>
<evidence type="ECO:0000256" key="1">
    <source>
        <dbReference type="SAM" id="MobiDB-lite"/>
    </source>
</evidence>
<proteinExistence type="predicted"/>
<feature type="non-terminal residue" evidence="2">
    <location>
        <position position="57"/>
    </location>
</feature>